<dbReference type="SUPFAM" id="SSF56925">
    <property type="entry name" value="OMPA-like"/>
    <property type="match status" value="1"/>
</dbReference>
<comment type="caution">
    <text evidence="3">The sequence shown here is derived from an EMBL/GenBank/DDBJ whole genome shotgun (WGS) entry which is preliminary data.</text>
</comment>
<gene>
    <name evidence="3" type="ORF">ACFQNJ_04075</name>
</gene>
<keyword evidence="4" id="KW-1185">Reference proteome</keyword>
<accession>A0ABW2R6G0</accession>
<comment type="subcellular location">
    <subcellularLocation>
        <location evidence="1">Cell outer membrane</location>
    </subcellularLocation>
</comment>
<protein>
    <recommendedName>
        <fullName evidence="5">Outer membrane protein beta-barrel domain-containing protein</fullName>
    </recommendedName>
</protein>
<feature type="signal peptide" evidence="2">
    <location>
        <begin position="1"/>
        <end position="22"/>
    </location>
</feature>
<evidence type="ECO:0008006" key="5">
    <source>
        <dbReference type="Google" id="ProtNLM"/>
    </source>
</evidence>
<evidence type="ECO:0000256" key="1">
    <source>
        <dbReference type="ARBA" id="ARBA00004442"/>
    </source>
</evidence>
<dbReference type="RefSeq" id="WP_382254015.1">
    <property type="nucleotide sequence ID" value="NZ_JBHTBX010000002.1"/>
</dbReference>
<dbReference type="EMBL" id="JBHTBX010000002">
    <property type="protein sequence ID" value="MFC7433682.1"/>
    <property type="molecule type" value="Genomic_DNA"/>
</dbReference>
<proteinExistence type="predicted"/>
<dbReference type="InterPro" id="IPR011250">
    <property type="entry name" value="OMP/PagP_B-barrel"/>
</dbReference>
<organism evidence="3 4">
    <name type="scientific">Hydrogenophaga bisanensis</name>
    <dbReference type="NCBI Taxonomy" id="439611"/>
    <lineage>
        <taxon>Bacteria</taxon>
        <taxon>Pseudomonadati</taxon>
        <taxon>Pseudomonadota</taxon>
        <taxon>Betaproteobacteria</taxon>
        <taxon>Burkholderiales</taxon>
        <taxon>Comamonadaceae</taxon>
        <taxon>Hydrogenophaga</taxon>
    </lineage>
</organism>
<feature type="chain" id="PRO_5046321969" description="Outer membrane protein beta-barrel domain-containing protein" evidence="2">
    <location>
        <begin position="23"/>
        <end position="211"/>
    </location>
</feature>
<reference evidence="4" key="1">
    <citation type="journal article" date="2019" name="Int. J. Syst. Evol. Microbiol.">
        <title>The Global Catalogue of Microorganisms (GCM) 10K type strain sequencing project: providing services to taxonomists for standard genome sequencing and annotation.</title>
        <authorList>
            <consortium name="The Broad Institute Genomics Platform"/>
            <consortium name="The Broad Institute Genome Sequencing Center for Infectious Disease"/>
            <person name="Wu L."/>
            <person name="Ma J."/>
        </authorList>
    </citation>
    <scope>NUCLEOTIDE SEQUENCE [LARGE SCALE GENOMIC DNA]</scope>
    <source>
        <strain evidence="4">CCUG 54518</strain>
    </source>
</reference>
<sequence length="211" mass="21424">MHRLIASALVLSTSLCAATASAQAVQKKAAGGAAKAEKAIDQGLQSQGLKNAGLYGELGLSLLDYRISGSGISGKPVALRAVVGYDYHPLLAAEGMLGFGLRGFSGTGIYGSPYRVSAGTMIGVYAKPRLIIGEGSEIFARVGIASTGASVGGYTGTDSGAGLSYGVGVKMQTPWRSFGQRPISVSGDYMSYYSGSGVRFSGITIGAGMAF</sequence>
<evidence type="ECO:0000313" key="3">
    <source>
        <dbReference type="EMBL" id="MFC7433682.1"/>
    </source>
</evidence>
<evidence type="ECO:0000313" key="4">
    <source>
        <dbReference type="Proteomes" id="UP001596495"/>
    </source>
</evidence>
<dbReference type="Proteomes" id="UP001596495">
    <property type="component" value="Unassembled WGS sequence"/>
</dbReference>
<keyword evidence="2" id="KW-0732">Signal</keyword>
<name>A0ABW2R6G0_9BURK</name>
<dbReference type="Gene3D" id="2.40.160.20">
    <property type="match status" value="1"/>
</dbReference>
<evidence type="ECO:0000256" key="2">
    <source>
        <dbReference type="SAM" id="SignalP"/>
    </source>
</evidence>